<evidence type="ECO:0000256" key="8">
    <source>
        <dbReference type="ARBA" id="ARBA00034617"/>
    </source>
</evidence>
<dbReference type="GO" id="GO:0005829">
    <property type="term" value="C:cytosol"/>
    <property type="evidence" value="ECO:0007669"/>
    <property type="project" value="TreeGrafter"/>
</dbReference>
<gene>
    <name evidence="14" type="ORF">Q428_09880</name>
</gene>
<evidence type="ECO:0000256" key="4">
    <source>
        <dbReference type="ARBA" id="ARBA00022806"/>
    </source>
</evidence>
<comment type="catalytic activity">
    <reaction evidence="8">
        <text>Couples ATP hydrolysis with the unwinding of duplex DNA by translocating in the 3'-5' direction.</text>
        <dbReference type="EC" id="5.6.2.4"/>
    </reaction>
</comment>
<dbReference type="InterPro" id="IPR013986">
    <property type="entry name" value="DExx_box_DNA_helicase_dom_sf"/>
</dbReference>
<dbReference type="GO" id="GO:0003677">
    <property type="term" value="F:DNA binding"/>
    <property type="evidence" value="ECO:0007669"/>
    <property type="project" value="UniProtKB-KW"/>
</dbReference>
<name>A0A017RTU4_9CLOT</name>
<dbReference type="InterPro" id="IPR000212">
    <property type="entry name" value="DNA_helicase_UvrD/REP"/>
</dbReference>
<evidence type="ECO:0000256" key="10">
    <source>
        <dbReference type="ARBA" id="ARBA00048988"/>
    </source>
</evidence>
<dbReference type="Gene3D" id="3.40.50.300">
    <property type="entry name" value="P-loop containing nucleotide triphosphate hydrolases"/>
    <property type="match status" value="2"/>
</dbReference>
<keyword evidence="4 11" id="KW-0347">Helicase</keyword>
<keyword evidence="2 11" id="KW-0547">Nucleotide-binding</keyword>
<dbReference type="PANTHER" id="PTHR11070:SF2">
    <property type="entry name" value="ATP-DEPENDENT DNA HELICASE SRS2"/>
    <property type="match status" value="1"/>
</dbReference>
<dbReference type="PANTHER" id="PTHR11070">
    <property type="entry name" value="UVRD / RECB / PCRA DNA HELICASE FAMILY MEMBER"/>
    <property type="match status" value="1"/>
</dbReference>
<keyword evidence="5 11" id="KW-0067">ATP-binding</keyword>
<evidence type="ECO:0000256" key="1">
    <source>
        <dbReference type="ARBA" id="ARBA00009922"/>
    </source>
</evidence>
<comment type="caution">
    <text evidence="14">The sequence shown here is derived from an EMBL/GenBank/DDBJ whole genome shotgun (WGS) entry which is preliminary data.</text>
</comment>
<dbReference type="Pfam" id="PF00580">
    <property type="entry name" value="UvrD-helicase"/>
    <property type="match status" value="1"/>
</dbReference>
<comment type="catalytic activity">
    <reaction evidence="10">
        <text>ATP + H2O = ADP + phosphate + H(+)</text>
        <dbReference type="Rhea" id="RHEA:13065"/>
        <dbReference type="ChEBI" id="CHEBI:15377"/>
        <dbReference type="ChEBI" id="CHEBI:15378"/>
        <dbReference type="ChEBI" id="CHEBI:30616"/>
        <dbReference type="ChEBI" id="CHEBI:43474"/>
        <dbReference type="ChEBI" id="CHEBI:456216"/>
        <dbReference type="EC" id="5.6.2.4"/>
    </reaction>
</comment>
<keyword evidence="7" id="KW-0413">Isomerase</keyword>
<dbReference type="AlphaFoldDB" id="A0A017RTU4"/>
<evidence type="ECO:0000256" key="2">
    <source>
        <dbReference type="ARBA" id="ARBA00022741"/>
    </source>
</evidence>
<dbReference type="GO" id="GO:0016887">
    <property type="term" value="F:ATP hydrolysis activity"/>
    <property type="evidence" value="ECO:0007669"/>
    <property type="project" value="RHEA"/>
</dbReference>
<keyword evidence="3 11" id="KW-0378">Hydrolase</keyword>
<dbReference type="SUPFAM" id="SSF52540">
    <property type="entry name" value="P-loop containing nucleoside triphosphate hydrolases"/>
    <property type="match status" value="1"/>
</dbReference>
<dbReference type="Gene3D" id="1.10.10.160">
    <property type="match status" value="1"/>
</dbReference>
<feature type="domain" description="UvrD-like helicase C-terminal" evidence="13">
    <location>
        <begin position="186"/>
        <end position="448"/>
    </location>
</feature>
<keyword evidence="6" id="KW-0238">DNA-binding</keyword>
<dbReference type="PROSITE" id="PS51217">
    <property type="entry name" value="UVRD_HELICASE_CTER"/>
    <property type="match status" value="1"/>
</dbReference>
<dbReference type="GO" id="GO:0005524">
    <property type="term" value="F:ATP binding"/>
    <property type="evidence" value="ECO:0007669"/>
    <property type="project" value="UniProtKB-UniRule"/>
</dbReference>
<dbReference type="PROSITE" id="PS51198">
    <property type="entry name" value="UVRD_HELICASE_ATP_BIND"/>
    <property type="match status" value="1"/>
</dbReference>
<comment type="similarity">
    <text evidence="1">Belongs to the helicase family. UvrD subfamily.</text>
</comment>
<dbReference type="STRING" id="1403537.Q428_09880"/>
<evidence type="ECO:0000256" key="11">
    <source>
        <dbReference type="PROSITE-ProRule" id="PRU00560"/>
    </source>
</evidence>
<reference evidence="14 15" key="1">
    <citation type="journal article" date="2014" name="Genome Announc.">
        <title>Draft Genome Sequence of Fervidicella metallireducens Strain AeBT, an Iron-Reducing Thermoanaerobe from the Great Artesian Basin.</title>
        <authorList>
            <person name="Patel B.K."/>
        </authorList>
    </citation>
    <scope>NUCLEOTIDE SEQUENCE [LARGE SCALE GENOMIC DNA]</scope>
    <source>
        <strain evidence="14 15">AeB</strain>
    </source>
</reference>
<evidence type="ECO:0000259" key="13">
    <source>
        <dbReference type="PROSITE" id="PS51217"/>
    </source>
</evidence>
<accession>A0A017RTU4</accession>
<dbReference type="InterPro" id="IPR014016">
    <property type="entry name" value="UvrD-like_ATP-bd"/>
</dbReference>
<dbReference type="InterPro" id="IPR014017">
    <property type="entry name" value="DNA_helicase_UvrD-like_C"/>
</dbReference>
<dbReference type="EMBL" id="AZQP01000030">
    <property type="protein sequence ID" value="EYE88062.1"/>
    <property type="molecule type" value="Genomic_DNA"/>
</dbReference>
<dbReference type="GO" id="GO:0000725">
    <property type="term" value="P:recombinational repair"/>
    <property type="evidence" value="ECO:0007669"/>
    <property type="project" value="TreeGrafter"/>
</dbReference>
<evidence type="ECO:0000313" key="14">
    <source>
        <dbReference type="EMBL" id="EYE88062.1"/>
    </source>
</evidence>
<dbReference type="CDD" id="cd17932">
    <property type="entry name" value="DEXQc_UvrD"/>
    <property type="match status" value="1"/>
</dbReference>
<dbReference type="InterPro" id="IPR027417">
    <property type="entry name" value="P-loop_NTPase"/>
</dbReference>
<evidence type="ECO:0000256" key="6">
    <source>
        <dbReference type="ARBA" id="ARBA00023125"/>
    </source>
</evidence>
<proteinExistence type="inferred from homology"/>
<evidence type="ECO:0000313" key="15">
    <source>
        <dbReference type="Proteomes" id="UP000019681"/>
    </source>
</evidence>
<evidence type="ECO:0000256" key="5">
    <source>
        <dbReference type="ARBA" id="ARBA00022840"/>
    </source>
</evidence>
<dbReference type="GO" id="GO:0043138">
    <property type="term" value="F:3'-5' DNA helicase activity"/>
    <property type="evidence" value="ECO:0007669"/>
    <property type="project" value="UniProtKB-EC"/>
</dbReference>
<feature type="domain" description="UvrD-like helicase ATP-binding" evidence="12">
    <location>
        <begin position="1"/>
        <end position="185"/>
    </location>
</feature>
<evidence type="ECO:0000256" key="9">
    <source>
        <dbReference type="ARBA" id="ARBA00034808"/>
    </source>
</evidence>
<evidence type="ECO:0000256" key="7">
    <source>
        <dbReference type="ARBA" id="ARBA00023235"/>
    </source>
</evidence>
<evidence type="ECO:0000256" key="3">
    <source>
        <dbReference type="ARBA" id="ARBA00022801"/>
    </source>
</evidence>
<comment type="caution">
    <text evidence="11">Lacks conserved residue(s) required for the propagation of feature annotation.</text>
</comment>
<evidence type="ECO:0000259" key="12">
    <source>
        <dbReference type="PROSITE" id="PS51198"/>
    </source>
</evidence>
<dbReference type="Pfam" id="PF13361">
    <property type="entry name" value="UvrD_C"/>
    <property type="match status" value="1"/>
</dbReference>
<keyword evidence="15" id="KW-1185">Reference proteome</keyword>
<dbReference type="Proteomes" id="UP000019681">
    <property type="component" value="Unassembled WGS sequence"/>
</dbReference>
<protein>
    <recommendedName>
        <fullName evidence="9">DNA 3'-5' helicase</fullName>
        <ecNumber evidence="9">5.6.2.4</ecNumber>
    </recommendedName>
</protein>
<sequence>MNKIKFRIIEGEKSEINKTQLLKRIYYKINENYISEDKLEELISSISYVKNMLIDERDFNKYNFNIPGFKDIYREYEMIKRENNLLDYDDMLTLTYEILRKSQGLLNKYRNKYKYIQVDEAQDTSKVQHEIVRLLAYPENNLFLVGDEDQSIYSFRGAYPEAILNFEREYKGSKIFLMEQNFRSTKNITMTSNEFIRGNKERYNKNMYTEKEEEIPVTIKFLMNEEEEVKYIIDEIYENKKLKDTAILYRNNLSAIPLVDALSKNGIPFYLRDFKQSFFTHWVVQDITAFINVALNREDIHSFERIYYKMNSYISKKAMEHIKRHYKGQSVFDLLRRCPDLNPYIIKRINSIEECFRILPYKKPKDAIDFLQNQLSYKEYLDNNCEKMGYSIENINLIIASLKIIANNTTSITGFLNRFEELQKLMDDAKFNKDKDAVTLSTIHSAKGLEFENVFMIDLIEGQFPAAGSISDEDENYEKYIEEERRLFYVGMTRAKKQLNLLAVNTKNQERVVCSRFVGEVFSIVNPVDKEEELSSLNSYGFSIGTSVIHKRFGQGIIIDINQETVEINFNIYGIKKLLMRACIEENLLYKI</sequence>
<dbReference type="GO" id="GO:0033202">
    <property type="term" value="C:DNA helicase complex"/>
    <property type="evidence" value="ECO:0007669"/>
    <property type="project" value="TreeGrafter"/>
</dbReference>
<dbReference type="EC" id="5.6.2.4" evidence="9"/>
<dbReference type="Gene3D" id="1.10.486.10">
    <property type="entry name" value="PCRA, domain 4"/>
    <property type="match status" value="1"/>
</dbReference>
<organism evidence="14 15">
    <name type="scientific">Fervidicella metallireducens AeB</name>
    <dbReference type="NCBI Taxonomy" id="1403537"/>
    <lineage>
        <taxon>Bacteria</taxon>
        <taxon>Bacillati</taxon>
        <taxon>Bacillota</taxon>
        <taxon>Clostridia</taxon>
        <taxon>Eubacteriales</taxon>
        <taxon>Clostridiaceae</taxon>
        <taxon>Fervidicella</taxon>
    </lineage>
</organism>